<dbReference type="RefSeq" id="XP_028150373.1">
    <property type="nucleotide sequence ID" value="XM_028294572.1"/>
</dbReference>
<dbReference type="Pfam" id="PF00858">
    <property type="entry name" value="ASC"/>
    <property type="match status" value="1"/>
</dbReference>
<keyword evidence="8 12" id="KW-0406">Ion transport</keyword>
<sequence length="118" mass="13631">MKQKYTNKHAKKPKSFLTIVYETYKDFAENTSIHGLKYTVKPDIGTPERIFWALIFFGGLISAIYMTFLFWERYVSNPTRATIKTYYAPTSSIPFPAVSICNVNTILETKLQVFIDSL</sequence>
<keyword evidence="5 12" id="KW-0812">Transmembrane</keyword>
<dbReference type="PANTHER" id="PTHR11690">
    <property type="entry name" value="AMILORIDE-SENSITIVE SODIUM CHANNEL-RELATED"/>
    <property type="match status" value="1"/>
</dbReference>
<evidence type="ECO:0000313" key="14">
    <source>
        <dbReference type="RefSeq" id="XP_028150373.1"/>
    </source>
</evidence>
<evidence type="ECO:0000256" key="13">
    <source>
        <dbReference type="SAM" id="Phobius"/>
    </source>
</evidence>
<keyword evidence="11 12" id="KW-0407">Ion channel</keyword>
<evidence type="ECO:0000256" key="11">
    <source>
        <dbReference type="ARBA" id="ARBA00023303"/>
    </source>
</evidence>
<evidence type="ECO:0000256" key="2">
    <source>
        <dbReference type="ARBA" id="ARBA00007193"/>
    </source>
</evidence>
<evidence type="ECO:0000256" key="3">
    <source>
        <dbReference type="ARBA" id="ARBA00022448"/>
    </source>
</evidence>
<evidence type="ECO:0000256" key="6">
    <source>
        <dbReference type="ARBA" id="ARBA00022989"/>
    </source>
</evidence>
<dbReference type="InterPro" id="IPR001873">
    <property type="entry name" value="ENaC"/>
</dbReference>
<proteinExistence type="inferred from homology"/>
<evidence type="ECO:0000256" key="1">
    <source>
        <dbReference type="ARBA" id="ARBA00004141"/>
    </source>
</evidence>
<comment type="subcellular location">
    <subcellularLocation>
        <location evidence="1">Membrane</location>
        <topology evidence="1">Multi-pass membrane protein</topology>
    </subcellularLocation>
</comment>
<protein>
    <submittedName>
        <fullName evidence="14">Pickpocket protein 28-like</fullName>
    </submittedName>
</protein>
<keyword evidence="7" id="KW-0915">Sodium</keyword>
<keyword evidence="9 13" id="KW-0472">Membrane</keyword>
<evidence type="ECO:0000256" key="12">
    <source>
        <dbReference type="RuleBase" id="RU000679"/>
    </source>
</evidence>
<evidence type="ECO:0000256" key="10">
    <source>
        <dbReference type="ARBA" id="ARBA00023201"/>
    </source>
</evidence>
<dbReference type="GO" id="GO:0005886">
    <property type="term" value="C:plasma membrane"/>
    <property type="evidence" value="ECO:0007669"/>
    <property type="project" value="TreeGrafter"/>
</dbReference>
<feature type="transmembrane region" description="Helical" evidence="13">
    <location>
        <begin position="50"/>
        <end position="71"/>
    </location>
</feature>
<keyword evidence="4 12" id="KW-0894">Sodium channel</keyword>
<dbReference type="InParanoid" id="A0A6P7GY66"/>
<dbReference type="AlphaFoldDB" id="A0A6P7GY66"/>
<dbReference type="PANTHER" id="PTHR11690:SF288">
    <property type="entry name" value="AMILORIDE-SENSITIVE NA+ CHANNEL-RELATED"/>
    <property type="match status" value="1"/>
</dbReference>
<evidence type="ECO:0000256" key="7">
    <source>
        <dbReference type="ARBA" id="ARBA00023053"/>
    </source>
</evidence>
<evidence type="ECO:0000256" key="4">
    <source>
        <dbReference type="ARBA" id="ARBA00022461"/>
    </source>
</evidence>
<dbReference type="GO" id="GO:0015280">
    <property type="term" value="F:ligand-gated sodium channel activity"/>
    <property type="evidence" value="ECO:0007669"/>
    <property type="project" value="TreeGrafter"/>
</dbReference>
<keyword evidence="10 12" id="KW-0739">Sodium transport</keyword>
<comment type="similarity">
    <text evidence="2 12">Belongs to the amiloride-sensitive sodium channel (TC 1.A.6) family.</text>
</comment>
<keyword evidence="6 13" id="KW-1133">Transmembrane helix</keyword>
<evidence type="ECO:0000256" key="9">
    <source>
        <dbReference type="ARBA" id="ARBA00023136"/>
    </source>
</evidence>
<organism evidence="14">
    <name type="scientific">Diabrotica virgifera virgifera</name>
    <name type="common">western corn rootworm</name>
    <dbReference type="NCBI Taxonomy" id="50390"/>
    <lineage>
        <taxon>Eukaryota</taxon>
        <taxon>Metazoa</taxon>
        <taxon>Ecdysozoa</taxon>
        <taxon>Arthropoda</taxon>
        <taxon>Hexapoda</taxon>
        <taxon>Insecta</taxon>
        <taxon>Pterygota</taxon>
        <taxon>Neoptera</taxon>
        <taxon>Endopterygota</taxon>
        <taxon>Coleoptera</taxon>
        <taxon>Polyphaga</taxon>
        <taxon>Cucujiformia</taxon>
        <taxon>Chrysomeloidea</taxon>
        <taxon>Chrysomelidae</taxon>
        <taxon>Galerucinae</taxon>
        <taxon>Diabroticina</taxon>
        <taxon>Diabroticites</taxon>
        <taxon>Diabrotica</taxon>
    </lineage>
</organism>
<accession>A0A6P7GY66</accession>
<gene>
    <name evidence="14" type="primary">LOC114343733</name>
</gene>
<reference evidence="14" key="1">
    <citation type="submission" date="2025-08" db="UniProtKB">
        <authorList>
            <consortium name="RefSeq"/>
        </authorList>
    </citation>
    <scope>IDENTIFICATION</scope>
    <source>
        <tissue evidence="14">Whole insect</tissue>
    </source>
</reference>
<keyword evidence="3 12" id="KW-0813">Transport</keyword>
<evidence type="ECO:0000256" key="5">
    <source>
        <dbReference type="ARBA" id="ARBA00022692"/>
    </source>
</evidence>
<name>A0A6P7GY66_DIAVI</name>
<evidence type="ECO:0000256" key="8">
    <source>
        <dbReference type="ARBA" id="ARBA00023065"/>
    </source>
</evidence>